<protein>
    <submittedName>
        <fullName evidence="2">Uncharacterized protein</fullName>
    </submittedName>
</protein>
<keyword evidence="3" id="KW-1185">Reference proteome</keyword>
<evidence type="ECO:0000256" key="1">
    <source>
        <dbReference type="SAM" id="MobiDB-lite"/>
    </source>
</evidence>
<dbReference type="RefSeq" id="XP_004355662.1">
    <property type="nucleotide sequence ID" value="XM_004355609.1"/>
</dbReference>
<organism evidence="2 3">
    <name type="scientific">Cavenderia fasciculata</name>
    <name type="common">Slime mold</name>
    <name type="synonym">Dictyostelium fasciculatum</name>
    <dbReference type="NCBI Taxonomy" id="261658"/>
    <lineage>
        <taxon>Eukaryota</taxon>
        <taxon>Amoebozoa</taxon>
        <taxon>Evosea</taxon>
        <taxon>Eumycetozoa</taxon>
        <taxon>Dictyostelia</taxon>
        <taxon>Acytosteliales</taxon>
        <taxon>Cavenderiaceae</taxon>
        <taxon>Cavenderia</taxon>
    </lineage>
</organism>
<proteinExistence type="predicted"/>
<evidence type="ECO:0000313" key="3">
    <source>
        <dbReference type="Proteomes" id="UP000007797"/>
    </source>
</evidence>
<evidence type="ECO:0000313" key="2">
    <source>
        <dbReference type="EMBL" id="EGG17178.1"/>
    </source>
</evidence>
<dbReference type="GeneID" id="14869117"/>
<gene>
    <name evidence="2" type="ORF">DFA_08162</name>
</gene>
<dbReference type="Proteomes" id="UP000007797">
    <property type="component" value="Unassembled WGS sequence"/>
</dbReference>
<dbReference type="AlphaFoldDB" id="F4Q5B9"/>
<dbReference type="KEGG" id="dfa:DFA_08162"/>
<sequence length="143" mass="15786">MFTINPTMIASENTSHFYHQQQHQNSNNNNIDVRVLDTTTIPANSKLLYNTNHPDINSAYTSTILSPVLSPIHLTPLPPITTTTTTTTIPTMSKKRPIDSLDDGYSEDIKQEEELMPSADGFTTNDDLMSLMTFLEIGGNNGG</sequence>
<reference evidence="3" key="1">
    <citation type="journal article" date="2011" name="Genome Res.">
        <title>Phylogeny-wide analysis of social amoeba genomes highlights ancient origins for complex intercellular communication.</title>
        <authorList>
            <person name="Heidel A.J."/>
            <person name="Lawal H.M."/>
            <person name="Felder M."/>
            <person name="Schilde C."/>
            <person name="Helps N.R."/>
            <person name="Tunggal B."/>
            <person name="Rivero F."/>
            <person name="John U."/>
            <person name="Schleicher M."/>
            <person name="Eichinger L."/>
            <person name="Platzer M."/>
            <person name="Noegel A.A."/>
            <person name="Schaap P."/>
            <person name="Gloeckner G."/>
        </authorList>
    </citation>
    <scope>NUCLEOTIDE SEQUENCE [LARGE SCALE GENOMIC DNA]</scope>
    <source>
        <strain evidence="3">SH3</strain>
    </source>
</reference>
<name>F4Q5B9_CACFS</name>
<feature type="region of interest" description="Disordered" evidence="1">
    <location>
        <begin position="83"/>
        <end position="103"/>
    </location>
</feature>
<accession>F4Q5B9</accession>
<dbReference type="OrthoDB" id="10662391at2759"/>
<dbReference type="EMBL" id="GL883021">
    <property type="protein sequence ID" value="EGG17178.1"/>
    <property type="molecule type" value="Genomic_DNA"/>
</dbReference>